<evidence type="ECO:0000259" key="2">
    <source>
        <dbReference type="PROSITE" id="PS51456"/>
    </source>
</evidence>
<dbReference type="GO" id="GO:0003774">
    <property type="term" value="F:cytoskeletal motor activity"/>
    <property type="evidence" value="ECO:0007669"/>
    <property type="project" value="InterPro"/>
</dbReference>
<dbReference type="PROSITE" id="PS51456">
    <property type="entry name" value="MYOSIN_MOTOR"/>
    <property type="match status" value="1"/>
</dbReference>
<comment type="similarity">
    <text evidence="1">Belongs to the TRAFAC class myosin-kinesin ATPase superfamily. Myosin family.</text>
</comment>
<evidence type="ECO:0000313" key="3">
    <source>
        <dbReference type="EMBL" id="TDH74204.1"/>
    </source>
</evidence>
<accession>A0A976ILS9</accession>
<dbReference type="OrthoDB" id="62810at2759"/>
<reference evidence="3 4" key="1">
    <citation type="journal article" date="2021" name="Genome Biol.">
        <title>AFLAP: assembly-free linkage analysis pipeline using k-mers from genome sequencing data.</title>
        <authorList>
            <person name="Fletcher K."/>
            <person name="Zhang L."/>
            <person name="Gil J."/>
            <person name="Han R."/>
            <person name="Cavanaugh K."/>
            <person name="Michelmore R."/>
        </authorList>
    </citation>
    <scope>NUCLEOTIDE SEQUENCE [LARGE SCALE GENOMIC DNA]</scope>
    <source>
        <strain evidence="3 4">SF5</strain>
    </source>
</reference>
<name>A0A976ILS9_BRELC</name>
<dbReference type="GO" id="GO:0005524">
    <property type="term" value="F:ATP binding"/>
    <property type="evidence" value="ECO:0007669"/>
    <property type="project" value="InterPro"/>
</dbReference>
<protein>
    <recommendedName>
        <fullName evidence="2">Myosin motor domain-containing protein</fullName>
    </recommendedName>
</protein>
<evidence type="ECO:0000256" key="1">
    <source>
        <dbReference type="PROSITE-ProRule" id="PRU00782"/>
    </source>
</evidence>
<gene>
    <name evidence="3" type="ORF">CCR75_004619</name>
</gene>
<dbReference type="RefSeq" id="XP_067823702.1">
    <property type="nucleotide sequence ID" value="XM_067962705.1"/>
</dbReference>
<dbReference type="Gene3D" id="1.20.58.530">
    <property type="match status" value="1"/>
</dbReference>
<sequence>MLRRKTTGKQLLTIHRGDHLDKHPKDEFSIRHYAGDVTYDINEFLAKNTDHLHDDLLDLLH</sequence>
<dbReference type="InterPro" id="IPR001609">
    <property type="entry name" value="Myosin_head_motor_dom-like"/>
</dbReference>
<dbReference type="GeneID" id="94348376"/>
<dbReference type="SUPFAM" id="SSF52540">
    <property type="entry name" value="P-loop containing nucleoside triphosphate hydrolases"/>
    <property type="match status" value="1"/>
</dbReference>
<organism evidence="3 4">
    <name type="scientific">Bremia lactucae</name>
    <name type="common">Lettuce downy mildew</name>
    <dbReference type="NCBI Taxonomy" id="4779"/>
    <lineage>
        <taxon>Eukaryota</taxon>
        <taxon>Sar</taxon>
        <taxon>Stramenopiles</taxon>
        <taxon>Oomycota</taxon>
        <taxon>Peronosporomycetes</taxon>
        <taxon>Peronosporales</taxon>
        <taxon>Peronosporaceae</taxon>
        <taxon>Bremia</taxon>
    </lineage>
</organism>
<dbReference type="GO" id="GO:0003779">
    <property type="term" value="F:actin binding"/>
    <property type="evidence" value="ECO:0007669"/>
    <property type="project" value="UniProtKB-KW"/>
</dbReference>
<keyword evidence="1" id="KW-0009">Actin-binding</keyword>
<dbReference type="InterPro" id="IPR027417">
    <property type="entry name" value="P-loop_NTPase"/>
</dbReference>
<keyword evidence="4" id="KW-1185">Reference proteome</keyword>
<dbReference type="Pfam" id="PF00063">
    <property type="entry name" value="Myosin_head"/>
    <property type="match status" value="1"/>
</dbReference>
<keyword evidence="1" id="KW-0518">Myosin</keyword>
<proteinExistence type="inferred from homology"/>
<dbReference type="EMBL" id="SHOA02000011">
    <property type="protein sequence ID" value="TDH74204.1"/>
    <property type="molecule type" value="Genomic_DNA"/>
</dbReference>
<dbReference type="GO" id="GO:0016459">
    <property type="term" value="C:myosin complex"/>
    <property type="evidence" value="ECO:0007669"/>
    <property type="project" value="UniProtKB-KW"/>
</dbReference>
<dbReference type="Proteomes" id="UP000294530">
    <property type="component" value="Unassembled WGS sequence"/>
</dbReference>
<keyword evidence="1" id="KW-0505">Motor protein</keyword>
<dbReference type="AlphaFoldDB" id="A0A976ILS9"/>
<comment type="caution">
    <text evidence="1">Lacks conserved residue(s) required for the propagation of feature annotation.</text>
</comment>
<evidence type="ECO:0000313" key="4">
    <source>
        <dbReference type="Proteomes" id="UP000294530"/>
    </source>
</evidence>
<dbReference type="KEGG" id="blac:94348376"/>
<feature type="domain" description="Myosin motor" evidence="2">
    <location>
        <begin position="1"/>
        <end position="61"/>
    </location>
</feature>
<comment type="caution">
    <text evidence="3">The sequence shown here is derived from an EMBL/GenBank/DDBJ whole genome shotgun (WGS) entry which is preliminary data.</text>
</comment>